<evidence type="ECO:0000256" key="2">
    <source>
        <dbReference type="ARBA" id="ARBA00004584"/>
    </source>
</evidence>
<dbReference type="AlphaFoldDB" id="A0A9W8AXH2"/>
<proteinExistence type="predicted"/>
<evidence type="ECO:0000256" key="6">
    <source>
        <dbReference type="ARBA" id="ARBA00023328"/>
    </source>
</evidence>
<sequence>MTPAPHPKAGFGLFPTPASPTAPWQLLLIGAQGSGKQSLAKQLAQIIPRTDQLVIHTTSELPISQSPSVQPKPPLHVDYAVLVVNLTDSQALANLETYMDLAPPEYFIGRLCIVATFFDRKMEHAFDLVELEAVIENICDIPIFYLNAKK</sequence>
<evidence type="ECO:0000256" key="1">
    <source>
        <dbReference type="ARBA" id="ARBA00004123"/>
    </source>
</evidence>
<comment type="subcellular location">
    <subcellularLocation>
        <location evidence="2">Chromosome</location>
        <location evidence="2">Centromere</location>
    </subcellularLocation>
    <subcellularLocation>
        <location evidence="1">Nucleus</location>
    </subcellularLocation>
</comment>
<dbReference type="PANTHER" id="PTHR34436:SF1">
    <property type="entry name" value="CENTROMERE PROTEIN M"/>
    <property type="match status" value="1"/>
</dbReference>
<dbReference type="EMBL" id="JANBQB010000720">
    <property type="protein sequence ID" value="KAJ1974004.1"/>
    <property type="molecule type" value="Genomic_DNA"/>
</dbReference>
<evidence type="ECO:0000256" key="4">
    <source>
        <dbReference type="ARBA" id="ARBA00022454"/>
    </source>
</evidence>
<evidence type="ECO:0000256" key="5">
    <source>
        <dbReference type="ARBA" id="ARBA00023242"/>
    </source>
</evidence>
<keyword evidence="8" id="KW-1185">Reference proteome</keyword>
<dbReference type="InterPro" id="IPR027417">
    <property type="entry name" value="P-loop_NTPase"/>
</dbReference>
<dbReference type="GO" id="GO:0000775">
    <property type="term" value="C:chromosome, centromeric region"/>
    <property type="evidence" value="ECO:0007669"/>
    <property type="project" value="UniProtKB-SubCell"/>
</dbReference>
<keyword evidence="6" id="KW-0137">Centromere</keyword>
<comment type="caution">
    <text evidence="7">The sequence shown here is derived from an EMBL/GenBank/DDBJ whole genome shotgun (WGS) entry which is preliminary data.</text>
</comment>
<gene>
    <name evidence="7" type="ORF">H4R34_004883</name>
</gene>
<dbReference type="GO" id="GO:0005634">
    <property type="term" value="C:nucleus"/>
    <property type="evidence" value="ECO:0007669"/>
    <property type="project" value="UniProtKB-SubCell"/>
</dbReference>
<keyword evidence="4" id="KW-0158">Chromosome</keyword>
<protein>
    <recommendedName>
        <fullName evidence="3">Centromere protein M</fullName>
    </recommendedName>
</protein>
<dbReference type="Gene3D" id="3.40.50.300">
    <property type="entry name" value="P-loop containing nucleotide triphosphate hydrolases"/>
    <property type="match status" value="1"/>
</dbReference>
<keyword evidence="5" id="KW-0539">Nucleus</keyword>
<dbReference type="PANTHER" id="PTHR34436">
    <property type="entry name" value="CENTROMERE PROTEIN M"/>
    <property type="match status" value="1"/>
</dbReference>
<name>A0A9W8AXH2_9FUNG</name>
<organism evidence="7 8">
    <name type="scientific">Dimargaris verticillata</name>
    <dbReference type="NCBI Taxonomy" id="2761393"/>
    <lineage>
        <taxon>Eukaryota</taxon>
        <taxon>Fungi</taxon>
        <taxon>Fungi incertae sedis</taxon>
        <taxon>Zoopagomycota</taxon>
        <taxon>Kickxellomycotina</taxon>
        <taxon>Dimargaritomycetes</taxon>
        <taxon>Dimargaritales</taxon>
        <taxon>Dimargaritaceae</taxon>
        <taxon>Dimargaris</taxon>
    </lineage>
</organism>
<accession>A0A9W8AXH2</accession>
<dbReference type="SUPFAM" id="SSF52540">
    <property type="entry name" value="P-loop containing nucleoside triphosphate hydrolases"/>
    <property type="match status" value="1"/>
</dbReference>
<dbReference type="Proteomes" id="UP001151582">
    <property type="component" value="Unassembled WGS sequence"/>
</dbReference>
<evidence type="ECO:0000313" key="7">
    <source>
        <dbReference type="EMBL" id="KAJ1974004.1"/>
    </source>
</evidence>
<dbReference type="Pfam" id="PF11111">
    <property type="entry name" value="CENP-M"/>
    <property type="match status" value="1"/>
</dbReference>
<dbReference type="InterPro" id="IPR020987">
    <property type="entry name" value="Centromere_Cenp-M"/>
</dbReference>
<reference evidence="7" key="1">
    <citation type="submission" date="2022-07" db="EMBL/GenBank/DDBJ databases">
        <title>Phylogenomic reconstructions and comparative analyses of Kickxellomycotina fungi.</title>
        <authorList>
            <person name="Reynolds N.K."/>
            <person name="Stajich J.E."/>
            <person name="Barry K."/>
            <person name="Grigoriev I.V."/>
            <person name="Crous P."/>
            <person name="Smith M.E."/>
        </authorList>
    </citation>
    <scope>NUCLEOTIDE SEQUENCE</scope>
    <source>
        <strain evidence="7">RSA 567</strain>
    </source>
</reference>
<evidence type="ECO:0000313" key="8">
    <source>
        <dbReference type="Proteomes" id="UP001151582"/>
    </source>
</evidence>
<dbReference type="OrthoDB" id="2386686at2759"/>
<evidence type="ECO:0000256" key="3">
    <source>
        <dbReference type="ARBA" id="ARBA00016382"/>
    </source>
</evidence>